<reference evidence="11 12" key="1">
    <citation type="submission" date="2015-03" db="EMBL/GenBank/DDBJ databases">
        <authorList>
            <person name="Murphy D."/>
        </authorList>
    </citation>
    <scope>NUCLEOTIDE SEQUENCE [LARGE SCALE GENOMIC DNA]</scope>
    <source>
        <strain evidence="11 12">DSM 44277</strain>
    </source>
</reference>
<dbReference type="GO" id="GO:0005524">
    <property type="term" value="F:ATP binding"/>
    <property type="evidence" value="ECO:0007669"/>
    <property type="project" value="UniProtKB-UniRule"/>
</dbReference>
<dbReference type="Proteomes" id="UP000198875">
    <property type="component" value="Unassembled WGS sequence"/>
</dbReference>
<feature type="domain" description="Protein kinase" evidence="10">
    <location>
        <begin position="11"/>
        <end position="274"/>
    </location>
</feature>
<evidence type="ECO:0000256" key="1">
    <source>
        <dbReference type="ARBA" id="ARBA00012513"/>
    </source>
</evidence>
<evidence type="ECO:0000313" key="12">
    <source>
        <dbReference type="Proteomes" id="UP000198875"/>
    </source>
</evidence>
<evidence type="ECO:0000259" key="10">
    <source>
        <dbReference type="PROSITE" id="PS50011"/>
    </source>
</evidence>
<dbReference type="CDD" id="cd14014">
    <property type="entry name" value="STKc_PknB_like"/>
    <property type="match status" value="1"/>
</dbReference>
<comment type="catalytic activity">
    <reaction evidence="8">
        <text>L-seryl-[protein] + ATP = O-phospho-L-seryl-[protein] + ADP + H(+)</text>
        <dbReference type="Rhea" id="RHEA:17989"/>
        <dbReference type="Rhea" id="RHEA-COMP:9863"/>
        <dbReference type="Rhea" id="RHEA-COMP:11604"/>
        <dbReference type="ChEBI" id="CHEBI:15378"/>
        <dbReference type="ChEBI" id="CHEBI:29999"/>
        <dbReference type="ChEBI" id="CHEBI:30616"/>
        <dbReference type="ChEBI" id="CHEBI:83421"/>
        <dbReference type="ChEBI" id="CHEBI:456216"/>
        <dbReference type="EC" id="2.7.11.1"/>
    </reaction>
</comment>
<dbReference type="Pfam" id="PF00069">
    <property type="entry name" value="Pkinase"/>
    <property type="match status" value="1"/>
</dbReference>
<keyword evidence="6 9" id="KW-0067">ATP-binding</keyword>
<evidence type="ECO:0000313" key="11">
    <source>
        <dbReference type="EMBL" id="CPR10792.1"/>
    </source>
</evidence>
<dbReference type="GO" id="GO:0004674">
    <property type="term" value="F:protein serine/threonine kinase activity"/>
    <property type="evidence" value="ECO:0007669"/>
    <property type="project" value="UniProtKB-KW"/>
</dbReference>
<feature type="binding site" evidence="9">
    <location>
        <position position="40"/>
    </location>
    <ligand>
        <name>ATP</name>
        <dbReference type="ChEBI" id="CHEBI:30616"/>
    </ligand>
</feature>
<dbReference type="Gene3D" id="3.30.200.20">
    <property type="entry name" value="Phosphorylase Kinase, domain 1"/>
    <property type="match status" value="1"/>
</dbReference>
<dbReference type="PROSITE" id="PS00107">
    <property type="entry name" value="PROTEIN_KINASE_ATP"/>
    <property type="match status" value="1"/>
</dbReference>
<evidence type="ECO:0000256" key="7">
    <source>
        <dbReference type="ARBA" id="ARBA00047899"/>
    </source>
</evidence>
<keyword evidence="2 11" id="KW-0723">Serine/threonine-protein kinase</keyword>
<evidence type="ECO:0000256" key="5">
    <source>
        <dbReference type="ARBA" id="ARBA00022777"/>
    </source>
</evidence>
<proteinExistence type="predicted"/>
<name>A0A0U0W7A2_MYCBE</name>
<dbReference type="InterPro" id="IPR017441">
    <property type="entry name" value="Protein_kinase_ATP_BS"/>
</dbReference>
<keyword evidence="3" id="KW-0808">Transferase</keyword>
<dbReference type="PANTHER" id="PTHR43289">
    <property type="entry name" value="MITOGEN-ACTIVATED PROTEIN KINASE KINASE KINASE 20-RELATED"/>
    <property type="match status" value="1"/>
</dbReference>
<dbReference type="InterPro" id="IPR008271">
    <property type="entry name" value="Ser/Thr_kinase_AS"/>
</dbReference>
<dbReference type="AlphaFoldDB" id="A0A0U0W7A2"/>
<dbReference type="PANTHER" id="PTHR43289:SF6">
    <property type="entry name" value="SERINE_THREONINE-PROTEIN KINASE NEKL-3"/>
    <property type="match status" value="1"/>
</dbReference>
<accession>A0A0U0W7A2</accession>
<dbReference type="Gene3D" id="1.10.510.10">
    <property type="entry name" value="Transferase(Phosphotransferase) domain 1"/>
    <property type="match status" value="1"/>
</dbReference>
<dbReference type="InterPro" id="IPR011009">
    <property type="entry name" value="Kinase-like_dom_sf"/>
</dbReference>
<dbReference type="EC" id="2.7.11.1" evidence="1"/>
<dbReference type="InterPro" id="IPR000719">
    <property type="entry name" value="Prot_kinase_dom"/>
</dbReference>
<evidence type="ECO:0000256" key="2">
    <source>
        <dbReference type="ARBA" id="ARBA00022527"/>
    </source>
</evidence>
<gene>
    <name evidence="11" type="ORF">BN971_02063</name>
</gene>
<dbReference type="PROSITE" id="PS50011">
    <property type="entry name" value="PROTEIN_KINASE_DOM"/>
    <property type="match status" value="1"/>
</dbReference>
<dbReference type="SMART" id="SM00220">
    <property type="entry name" value="S_TKc"/>
    <property type="match status" value="1"/>
</dbReference>
<evidence type="ECO:0000256" key="3">
    <source>
        <dbReference type="ARBA" id="ARBA00022679"/>
    </source>
</evidence>
<protein>
    <recommendedName>
        <fullName evidence="1">non-specific serine/threonine protein kinase</fullName>
        <ecNumber evidence="1">2.7.11.1</ecNumber>
    </recommendedName>
</protein>
<dbReference type="GO" id="GO:0080090">
    <property type="term" value="P:regulation of primary metabolic process"/>
    <property type="evidence" value="ECO:0007669"/>
    <property type="project" value="UniProtKB-ARBA"/>
</dbReference>
<evidence type="ECO:0000256" key="9">
    <source>
        <dbReference type="PROSITE-ProRule" id="PRU10141"/>
    </source>
</evidence>
<evidence type="ECO:0000256" key="4">
    <source>
        <dbReference type="ARBA" id="ARBA00022741"/>
    </source>
</evidence>
<dbReference type="EMBL" id="CSTD01000002">
    <property type="protein sequence ID" value="CPR10792.1"/>
    <property type="molecule type" value="Genomic_DNA"/>
</dbReference>
<dbReference type="SUPFAM" id="SSF56112">
    <property type="entry name" value="Protein kinase-like (PK-like)"/>
    <property type="match status" value="1"/>
</dbReference>
<evidence type="ECO:0000256" key="8">
    <source>
        <dbReference type="ARBA" id="ARBA00048679"/>
    </source>
</evidence>
<organism evidence="11 12">
    <name type="scientific">Mycobacterium bohemicum DSM 44277</name>
    <dbReference type="NCBI Taxonomy" id="1236609"/>
    <lineage>
        <taxon>Bacteria</taxon>
        <taxon>Bacillati</taxon>
        <taxon>Actinomycetota</taxon>
        <taxon>Actinomycetes</taxon>
        <taxon>Mycobacteriales</taxon>
        <taxon>Mycobacteriaceae</taxon>
        <taxon>Mycobacterium</taxon>
    </lineage>
</organism>
<dbReference type="FunFam" id="3.30.200.20:FF:000035">
    <property type="entry name" value="Serine/threonine protein kinase Stk1"/>
    <property type="match status" value="1"/>
</dbReference>
<keyword evidence="4 9" id="KW-0547">Nucleotide-binding</keyword>
<sequence>MLTTGSVVGGYRIERVLGTGGMGAVYLAADPALPRQIALKVLSAELSRDPDFRARFVREADTAAALEHPHIVSVYNRGQTEDGQLWIAMQFVDGTDADAALREGTMSPARAVHIIAEVAKAIDFAHAHAVVHRDVKPANFLLSGPVGPAERVLLGDFGIARALDDAGLTATGSVMATVAYAAPEVLSNAPIDGRADIYSLGCTLYRLLTGKTPFPATNGAAAVMMGHLFSPPPRVTDAVPSLPGGLDRVIAIAMAKDPAARFPSAGALADAAGLTRITITSVTVTGDTATVAMTSQNEAVGTRAVTMPLKLEDGWKVCQL</sequence>
<evidence type="ECO:0000256" key="6">
    <source>
        <dbReference type="ARBA" id="ARBA00022840"/>
    </source>
</evidence>
<dbReference type="PROSITE" id="PS00108">
    <property type="entry name" value="PROTEIN_KINASE_ST"/>
    <property type="match status" value="1"/>
</dbReference>
<comment type="catalytic activity">
    <reaction evidence="7">
        <text>L-threonyl-[protein] + ATP = O-phospho-L-threonyl-[protein] + ADP + H(+)</text>
        <dbReference type="Rhea" id="RHEA:46608"/>
        <dbReference type="Rhea" id="RHEA-COMP:11060"/>
        <dbReference type="Rhea" id="RHEA-COMP:11605"/>
        <dbReference type="ChEBI" id="CHEBI:15378"/>
        <dbReference type="ChEBI" id="CHEBI:30013"/>
        <dbReference type="ChEBI" id="CHEBI:30616"/>
        <dbReference type="ChEBI" id="CHEBI:61977"/>
        <dbReference type="ChEBI" id="CHEBI:456216"/>
        <dbReference type="EC" id="2.7.11.1"/>
    </reaction>
</comment>
<dbReference type="OrthoDB" id="5622056at2"/>
<keyword evidence="5 11" id="KW-0418">Kinase</keyword>